<evidence type="ECO:0000256" key="3">
    <source>
        <dbReference type="ARBA" id="ARBA00022833"/>
    </source>
</evidence>
<evidence type="ECO:0000313" key="10">
    <source>
        <dbReference type="EMBL" id="BCS17252.1"/>
    </source>
</evidence>
<protein>
    <recommendedName>
        <fullName evidence="9">Zn(2)-C6 fungal-type domain-containing protein</fullName>
    </recommendedName>
</protein>
<comment type="subcellular location">
    <subcellularLocation>
        <location evidence="1">Nucleus</location>
    </subcellularLocation>
</comment>
<evidence type="ECO:0000256" key="1">
    <source>
        <dbReference type="ARBA" id="ARBA00004123"/>
    </source>
</evidence>
<feature type="region of interest" description="Disordered" evidence="8">
    <location>
        <begin position="143"/>
        <end position="177"/>
    </location>
</feature>
<evidence type="ECO:0000256" key="2">
    <source>
        <dbReference type="ARBA" id="ARBA00022723"/>
    </source>
</evidence>
<evidence type="ECO:0000256" key="5">
    <source>
        <dbReference type="ARBA" id="ARBA00023125"/>
    </source>
</evidence>
<evidence type="ECO:0000259" key="9">
    <source>
        <dbReference type="PROSITE" id="PS50048"/>
    </source>
</evidence>
<dbReference type="InterPro" id="IPR036864">
    <property type="entry name" value="Zn2-C6_fun-type_DNA-bd_sf"/>
</dbReference>
<dbReference type="GO" id="GO:0045944">
    <property type="term" value="P:positive regulation of transcription by RNA polymerase II"/>
    <property type="evidence" value="ECO:0007669"/>
    <property type="project" value="TreeGrafter"/>
</dbReference>
<evidence type="ECO:0000256" key="6">
    <source>
        <dbReference type="ARBA" id="ARBA00023163"/>
    </source>
</evidence>
<dbReference type="InterPro" id="IPR052202">
    <property type="entry name" value="Yeast_MetPath_Reg"/>
</dbReference>
<dbReference type="PROSITE" id="PS00463">
    <property type="entry name" value="ZN2_CY6_FUNGAL_1"/>
    <property type="match status" value="1"/>
</dbReference>
<dbReference type="PANTHER" id="PTHR47782:SF1">
    <property type="entry name" value="PYRIMIDINE PATHWAY REGULATORY PROTEIN 1"/>
    <property type="match status" value="1"/>
</dbReference>
<dbReference type="GeneID" id="64967257"/>
<dbReference type="Gene3D" id="4.10.240.10">
    <property type="entry name" value="Zn(2)-C6 fungal-type DNA-binding domain"/>
    <property type="match status" value="1"/>
</dbReference>
<evidence type="ECO:0000256" key="7">
    <source>
        <dbReference type="ARBA" id="ARBA00023242"/>
    </source>
</evidence>
<keyword evidence="2" id="KW-0479">Metal-binding</keyword>
<keyword evidence="7" id="KW-0539">Nucleus</keyword>
<dbReference type="Pfam" id="PF04082">
    <property type="entry name" value="Fungal_trans"/>
    <property type="match status" value="1"/>
</dbReference>
<dbReference type="OrthoDB" id="25921at2759"/>
<reference evidence="10" key="2">
    <citation type="submission" date="2021-02" db="EMBL/GenBank/DDBJ databases">
        <title>Aspergillus puulaauensis MK2 genome sequence.</title>
        <authorList>
            <person name="Futagami T."/>
            <person name="Mori K."/>
            <person name="Kadooka C."/>
            <person name="Tanaka T."/>
        </authorList>
    </citation>
    <scope>NUCLEOTIDE SEQUENCE</scope>
    <source>
        <strain evidence="10">MK2</strain>
    </source>
</reference>
<dbReference type="Proteomes" id="UP000654913">
    <property type="component" value="Chromosome 1"/>
</dbReference>
<dbReference type="KEGG" id="apuu:APUU_10080A"/>
<reference evidence="10" key="1">
    <citation type="submission" date="2021-01" db="EMBL/GenBank/DDBJ databases">
        <authorList>
            <consortium name="Aspergillus puulaauensis MK2 genome sequencing consortium"/>
            <person name="Kazuki M."/>
            <person name="Futagami T."/>
        </authorList>
    </citation>
    <scope>NUCLEOTIDE SEQUENCE</scope>
    <source>
        <strain evidence="10">MK2</strain>
    </source>
</reference>
<dbReference type="Pfam" id="PF00172">
    <property type="entry name" value="Zn_clus"/>
    <property type="match status" value="1"/>
</dbReference>
<dbReference type="CDD" id="cd00067">
    <property type="entry name" value="GAL4"/>
    <property type="match status" value="1"/>
</dbReference>
<dbReference type="SMART" id="SM00906">
    <property type="entry name" value="Fungal_trans"/>
    <property type="match status" value="1"/>
</dbReference>
<evidence type="ECO:0000313" key="11">
    <source>
        <dbReference type="Proteomes" id="UP000654913"/>
    </source>
</evidence>
<dbReference type="EMBL" id="AP024443">
    <property type="protein sequence ID" value="BCS17252.1"/>
    <property type="molecule type" value="Genomic_DNA"/>
</dbReference>
<dbReference type="PANTHER" id="PTHR47782">
    <property type="entry name" value="ZN(II)2CYS6 TRANSCRIPTION FACTOR (EUROFUNG)-RELATED"/>
    <property type="match status" value="1"/>
</dbReference>
<dbReference type="SUPFAM" id="SSF57701">
    <property type="entry name" value="Zn2/Cys6 DNA-binding domain"/>
    <property type="match status" value="1"/>
</dbReference>
<evidence type="ECO:0000256" key="8">
    <source>
        <dbReference type="SAM" id="MobiDB-lite"/>
    </source>
</evidence>
<proteinExistence type="predicted"/>
<keyword evidence="5" id="KW-0238">DNA-binding</keyword>
<organism evidence="10 11">
    <name type="scientific">Aspergillus puulaauensis</name>
    <dbReference type="NCBI Taxonomy" id="1220207"/>
    <lineage>
        <taxon>Eukaryota</taxon>
        <taxon>Fungi</taxon>
        <taxon>Dikarya</taxon>
        <taxon>Ascomycota</taxon>
        <taxon>Pezizomycotina</taxon>
        <taxon>Eurotiomycetes</taxon>
        <taxon>Eurotiomycetidae</taxon>
        <taxon>Eurotiales</taxon>
        <taxon>Aspergillaceae</taxon>
        <taxon>Aspergillus</taxon>
    </lineage>
</organism>
<dbReference type="GO" id="GO:0006351">
    <property type="term" value="P:DNA-templated transcription"/>
    <property type="evidence" value="ECO:0007669"/>
    <property type="project" value="InterPro"/>
</dbReference>
<dbReference type="GO" id="GO:0008270">
    <property type="term" value="F:zinc ion binding"/>
    <property type="evidence" value="ECO:0007669"/>
    <property type="project" value="InterPro"/>
</dbReference>
<dbReference type="PROSITE" id="PS50048">
    <property type="entry name" value="ZN2_CY6_FUNGAL_2"/>
    <property type="match status" value="1"/>
</dbReference>
<keyword evidence="11" id="KW-1185">Reference proteome</keyword>
<dbReference type="GO" id="GO:0005634">
    <property type="term" value="C:nucleus"/>
    <property type="evidence" value="ECO:0007669"/>
    <property type="project" value="UniProtKB-SubCell"/>
</dbReference>
<dbReference type="GO" id="GO:0000981">
    <property type="term" value="F:DNA-binding transcription factor activity, RNA polymerase II-specific"/>
    <property type="evidence" value="ECO:0007669"/>
    <property type="project" value="InterPro"/>
</dbReference>
<feature type="compositionally biased region" description="Polar residues" evidence="8">
    <location>
        <begin position="144"/>
        <end position="154"/>
    </location>
</feature>
<dbReference type="AlphaFoldDB" id="A0A7R7X9D0"/>
<evidence type="ECO:0000256" key="4">
    <source>
        <dbReference type="ARBA" id="ARBA00023015"/>
    </source>
</evidence>
<dbReference type="SMART" id="SM00066">
    <property type="entry name" value="GAL4"/>
    <property type="match status" value="1"/>
</dbReference>
<dbReference type="InterPro" id="IPR001138">
    <property type="entry name" value="Zn2Cys6_DnaBD"/>
</dbReference>
<name>A0A7R7X9D0_9EURO</name>
<dbReference type="InterPro" id="IPR007219">
    <property type="entry name" value="XnlR_reg_dom"/>
</dbReference>
<accession>A0A7R7X9D0</accession>
<dbReference type="CDD" id="cd12148">
    <property type="entry name" value="fungal_TF_MHR"/>
    <property type="match status" value="1"/>
</dbReference>
<gene>
    <name evidence="10" type="ORF">APUU_10080A</name>
</gene>
<feature type="domain" description="Zn(2)-C6 fungal-type" evidence="9">
    <location>
        <begin position="53"/>
        <end position="83"/>
    </location>
</feature>
<keyword evidence="4" id="KW-0805">Transcription regulation</keyword>
<dbReference type="GO" id="GO:0043565">
    <property type="term" value="F:sequence-specific DNA binding"/>
    <property type="evidence" value="ECO:0007669"/>
    <property type="project" value="TreeGrafter"/>
</dbReference>
<sequence length="818" mass="90558">MTWHPPPSLSVFGALRASPSASLPHVSATATGALLIMRSADDQVTPHKKVRLACRRCRTKRIKCDGGIPACSNCAKAAVSCVDVDGRNNDRSIPRDYAARCRSRIQWLEQQIKILDADFDLTQGPQLDTSGSEVNHDITIEAAHQSTPEQTVEPPSSRKRPHAALENSDSYAVSDPAPAAEARSVAVDLGMLSLHSDSRQKHYLGSSSGLFFTNLIGAHSDALASPASTSTGPVKSRRKRSHPSLDSFYLLYRTLSADLPSAEEATTLFNVYLQEIHIDHPFLHPISLLEAYSALSFCAGQSLEQSANVDANGWPDEMAPFPYNGRYDKVADKDVTPISIFTAVLHVFMVFSVAATVLTRNKNFDFSPTRFYKIAASSAPECLSSISLSGLQSILLFTVQGMTAPTNLNIWTLVHVAMSHCIDLGLHREPRGVSDGTPVSLAMRRFIFYTVYNLDRSISTIQGRPLGIRDETFDLRIPRSADIPVEHIPIANGLSGLRPSIPHDMTLPVYRFLLDPYISEIKMLFYHLPSQGSVFHWPADHSAEQERIKASLDSWLAEAKLAWSESNRDQQEPDELAKSHLKQLRLEALYHGTVTLLYQPSQAFPSPTQSALLQCYQSSSERIHIYNHLNNEEGLYYNWRNIHGIFSAGATIVYCLWASPDIQLVIPFADALRDLRVCSNLLSIGGQWWPSVRNGKENFDRIVDLTIKQLSRLRATNTSAETQRATHRSRISGDGQPTDPFLNNGAGPLSNDAFPGFDSPGHQTAHLLAPQSFPYDMRHPDEAATTPVDSVMENFFAEFLHGDWGWDPFSVCLDTSIL</sequence>
<keyword evidence="6" id="KW-0804">Transcription</keyword>
<keyword evidence="3" id="KW-0862">Zinc</keyword>
<dbReference type="RefSeq" id="XP_041549446.1">
    <property type="nucleotide sequence ID" value="XM_041704818.1"/>
</dbReference>
<feature type="region of interest" description="Disordered" evidence="8">
    <location>
        <begin position="716"/>
        <end position="745"/>
    </location>
</feature>